<reference evidence="1 2" key="1">
    <citation type="submission" date="2019-07" db="EMBL/GenBank/DDBJ databases">
        <title>Microlunatus dokdonensis sp. nov. isolated from the rhizospheric soil of the wild plant Elymus tsukushiensis.</title>
        <authorList>
            <person name="Ghim S.-Y."/>
            <person name="Hwang Y.-J."/>
            <person name="Son J.-S."/>
            <person name="Shin J.-H."/>
        </authorList>
    </citation>
    <scope>NUCLEOTIDE SEQUENCE [LARGE SCALE GENOMIC DNA]</scope>
    <source>
        <strain evidence="1 2">KUDC0627</strain>
    </source>
</reference>
<keyword evidence="2" id="KW-1185">Reference proteome</keyword>
<name>A0A516Q3J3_9ACTN</name>
<dbReference type="AlphaFoldDB" id="A0A516Q3J3"/>
<evidence type="ECO:0000313" key="1">
    <source>
        <dbReference type="EMBL" id="QDP97978.1"/>
    </source>
</evidence>
<proteinExistence type="predicted"/>
<dbReference type="OrthoDB" id="3870905at2"/>
<sequence>MNSATNSTAGTAASPMVGATAIAQTDTDDLVAALVDYLESGTQQGIFAPDVFADVTFPRWRIQTATAEDLLRLRSDSHPHPGRVRVERVDRLDDGFVIAFEERWSDDAESWYARELIRADVVDHRICELSIYCTGDWDSARRSEHDRQVTLIRP</sequence>
<dbReference type="Proteomes" id="UP000319263">
    <property type="component" value="Chromosome"/>
</dbReference>
<protein>
    <recommendedName>
        <fullName evidence="3">SnoaL-like domain-containing protein</fullName>
    </recommendedName>
</protein>
<evidence type="ECO:0000313" key="2">
    <source>
        <dbReference type="Proteomes" id="UP000319263"/>
    </source>
</evidence>
<evidence type="ECO:0008006" key="3">
    <source>
        <dbReference type="Google" id="ProtNLM"/>
    </source>
</evidence>
<dbReference type="KEGG" id="mik:FOE78_20580"/>
<accession>A0A516Q3J3</accession>
<dbReference type="RefSeq" id="WP_143987932.1">
    <property type="nucleotide sequence ID" value="NZ_CP041692.1"/>
</dbReference>
<dbReference type="EMBL" id="CP041692">
    <property type="protein sequence ID" value="QDP97978.1"/>
    <property type="molecule type" value="Genomic_DNA"/>
</dbReference>
<organism evidence="1 2">
    <name type="scientific">Microlunatus elymi</name>
    <dbReference type="NCBI Taxonomy" id="2596828"/>
    <lineage>
        <taxon>Bacteria</taxon>
        <taxon>Bacillati</taxon>
        <taxon>Actinomycetota</taxon>
        <taxon>Actinomycetes</taxon>
        <taxon>Propionibacteriales</taxon>
        <taxon>Propionibacteriaceae</taxon>
        <taxon>Microlunatus</taxon>
    </lineage>
</organism>
<gene>
    <name evidence="1" type="ORF">FOE78_20580</name>
</gene>